<dbReference type="GO" id="GO:0005634">
    <property type="term" value="C:nucleus"/>
    <property type="evidence" value="ECO:0007669"/>
    <property type="project" value="UniProtKB-SubCell"/>
</dbReference>
<dbReference type="Pfam" id="PF06470">
    <property type="entry name" value="SMC_hinge"/>
    <property type="match status" value="1"/>
</dbReference>
<dbReference type="GO" id="GO:0030892">
    <property type="term" value="C:mitotic cohesin complex"/>
    <property type="evidence" value="ECO:0007669"/>
    <property type="project" value="EnsemblFungi"/>
</dbReference>
<dbReference type="GO" id="GO:0007130">
    <property type="term" value="P:synaptonemal complex assembly"/>
    <property type="evidence" value="ECO:0007669"/>
    <property type="project" value="EnsemblFungi"/>
</dbReference>
<keyword evidence="6 8" id="KW-0539">Nucleus</keyword>
<dbReference type="GO" id="GO:1990414">
    <property type="term" value="P:replication-born double-strand break repair via sister chromatid exchange"/>
    <property type="evidence" value="ECO:0007669"/>
    <property type="project" value="EnsemblFungi"/>
</dbReference>
<evidence type="ECO:0000256" key="3">
    <source>
        <dbReference type="ARBA" id="ARBA00022618"/>
    </source>
</evidence>
<dbReference type="STRING" id="1382522.W6MFE7"/>
<dbReference type="GO" id="GO:0005524">
    <property type="term" value="F:ATP binding"/>
    <property type="evidence" value="ECO:0007669"/>
    <property type="project" value="InterPro"/>
</dbReference>
<keyword evidence="4" id="KW-0498">Mitosis</keyword>
<accession>W6MFE7</accession>
<name>W6MFE7_9ASCO</name>
<dbReference type="GO" id="GO:0007131">
    <property type="term" value="P:reciprocal meiotic recombination"/>
    <property type="evidence" value="ECO:0007669"/>
    <property type="project" value="EnsemblFungi"/>
</dbReference>
<dbReference type="Gene3D" id="3.40.50.300">
    <property type="entry name" value="P-loop containing nucleotide triphosphate hydrolases"/>
    <property type="match status" value="2"/>
</dbReference>
<sequence>MHIKRIAIQGFKTYKNTTIVEDLSPKHNVVVGRNGSGKSNFFAAIRFVLSDAYSHMSREERQSLIHEGSGTVMSAYVEIVFDNTDRRFPIDKDEVTIRRTIGLKKDDYSLDSKGTTRTDMMNLLETAGFSRSNPYYIVPQGRITSLTNAKDTERLQLLKEVAGAKVFETKLKESQKEMTNSLKRKEKIDEMLEFIENRLEDLDLEKDDLKNFEKYNNLKKALEFNIFDRELISVSDTITSIEDKHSHALDGSNDLVQKLEEREKLAKKLQNQISDLNSNRKLIEIDKSENDAEIRELLSRIAELKVKVEDWKNSDAIADSQRITDNETLSALKKSIQKRERKLQELTPTLDDMSEKESTLKTQLSILRAQERTLFSKRGRSLQFQNKAERDMWLRSEIELIDKNLAAKQAERDALRKSQKEKELHIQSVTEQEAILETQLNEGPDSVKAKLSQAEAVLKSTKQSFDLLSDERKALWRDESRLSNILISYDQEISSAQQDINGTMDRSLAQGLESVRRITSQLDLSGVYGTLGELIEVSDKYKMAAEVVGGNSLFNVVVDTDRTAGILMEELTREKAGRVTFMPLNRLKPQTVQYPSSNDCVPLIKKIAFEDYLAPAVEQIFSRTVVCISLERGSQLAQEYSLNSVTLDGDICDRRGVLSGGFREFKKSRIDYLYSLKKWKTEYEATKLKLEEIQQKLSSKDVELNRFNDEISKQRKLTDALENQRDSVMLEISTLHNDKSRLDSENVLLKSQLALANDSIKVLDTQRLEKATELQSNFSQSLSSAELAELKSMSTKIPAIEKELDVTTDILSQTELEYSTIKIELEQNFYPRMKKMTSQVEKLTRNIPEESSELANLTQSLSLLQEQLQEFETTNSSFQEKLEEIEAEISSKTESLRKIDESQKARLRKLESLGQVSEKHLSKKVALVGRRDEINKKIRELGALPEEAFGSFRDSSSDVLLRRLNEANQMLKQYGHVNKKALEQYLTFTKQRDDLVERRSELDTAKSSIEELVAILEQRKENAIVRTFENVSREFSNIFSKLVPAGVGSLIIQKGNDESSESFTGVSISVSFNSKENEQQRIEQLSGGQKSLCAITLILAIQNCDPAPFYLFDEIDANLDAQYRTSVARLIHQLADDGAQFICTTFRPEMLQVADKFFGVTFSDKVSTVSDIDRSEALAFVEGQQQR</sequence>
<dbReference type="InterPro" id="IPR010935">
    <property type="entry name" value="SMC_hinge"/>
</dbReference>
<dbReference type="SMART" id="SM00968">
    <property type="entry name" value="SMC_hinge"/>
    <property type="match status" value="1"/>
</dbReference>
<reference evidence="11" key="1">
    <citation type="submission" date="2013-12" db="EMBL/GenBank/DDBJ databases">
        <authorList>
            <person name="Genoscope - CEA"/>
        </authorList>
    </citation>
    <scope>NUCLEOTIDE SEQUENCE</scope>
    <source>
        <strain evidence="11">CBS 1993</strain>
    </source>
</reference>
<dbReference type="OrthoDB" id="431497at2759"/>
<dbReference type="HOGENOM" id="CLU_001042_5_0_1"/>
<dbReference type="GO" id="GO:0051177">
    <property type="term" value="P:meiotic sister chromatid cohesion"/>
    <property type="evidence" value="ECO:0007669"/>
    <property type="project" value="EnsemblFungi"/>
</dbReference>
<dbReference type="AlphaFoldDB" id="W6MFE7"/>
<evidence type="ECO:0000256" key="9">
    <source>
        <dbReference type="SAM" id="Coils"/>
    </source>
</evidence>
<evidence type="ECO:0000256" key="4">
    <source>
        <dbReference type="ARBA" id="ARBA00022776"/>
    </source>
</evidence>
<dbReference type="PIRSF" id="PIRSF005719">
    <property type="entry name" value="SMC"/>
    <property type="match status" value="1"/>
</dbReference>
<dbReference type="GO" id="GO:0000086">
    <property type="term" value="P:G2/M transition of mitotic cell cycle"/>
    <property type="evidence" value="ECO:0007669"/>
    <property type="project" value="EnsemblFungi"/>
</dbReference>
<comment type="subcellular location">
    <subcellularLocation>
        <location evidence="1 8">Nucleus</location>
    </subcellularLocation>
</comment>
<evidence type="ECO:0000313" key="11">
    <source>
        <dbReference type="EMBL" id="CDK24291.1"/>
    </source>
</evidence>
<keyword evidence="5 9" id="KW-0175">Coiled coil</keyword>
<dbReference type="GO" id="GO:0019901">
    <property type="term" value="F:protein kinase binding"/>
    <property type="evidence" value="ECO:0007669"/>
    <property type="project" value="EnsemblFungi"/>
</dbReference>
<feature type="domain" description="SMC hinge" evidence="10">
    <location>
        <begin position="525"/>
        <end position="637"/>
    </location>
</feature>
<keyword evidence="12" id="KW-1185">Reference proteome</keyword>
<proteinExistence type="inferred from homology"/>
<dbReference type="SUPFAM" id="SSF52540">
    <property type="entry name" value="P-loop containing nucleoside triphosphate hydrolases"/>
    <property type="match status" value="1"/>
</dbReference>
<dbReference type="InterPro" id="IPR024704">
    <property type="entry name" value="SMC"/>
</dbReference>
<dbReference type="GO" id="GO:0042802">
    <property type="term" value="F:identical protein binding"/>
    <property type="evidence" value="ECO:0007669"/>
    <property type="project" value="EnsemblFungi"/>
</dbReference>
<feature type="coiled-coil region" evidence="9">
    <location>
        <begin position="676"/>
        <end position="724"/>
    </location>
</feature>
<dbReference type="GeneID" id="34517696"/>
<dbReference type="Proteomes" id="UP000019384">
    <property type="component" value="Unassembled WGS sequence"/>
</dbReference>
<reference evidence="11" key="2">
    <citation type="submission" date="2014-02" db="EMBL/GenBank/DDBJ databases">
        <title>Complete DNA sequence of /Kuraishia capsulata/ illustrates novel genomic features among budding yeasts (/Saccharomycotina/).</title>
        <authorList>
            <person name="Morales L."/>
            <person name="Noel B."/>
            <person name="Porcel B."/>
            <person name="Marcet-Houben M."/>
            <person name="Hullo M-F."/>
            <person name="Sacerdot C."/>
            <person name="Tekaia F."/>
            <person name="Leh-Louis V."/>
            <person name="Despons L."/>
            <person name="Khanna V."/>
            <person name="Aury J-M."/>
            <person name="Barbe V."/>
            <person name="Couloux A."/>
            <person name="Labadie K."/>
            <person name="Pelletier E."/>
            <person name="Souciet J-L."/>
            <person name="Boekhout T."/>
            <person name="Gabaldon T."/>
            <person name="Wincker P."/>
            <person name="Dujon B."/>
        </authorList>
    </citation>
    <scope>NUCLEOTIDE SEQUENCE</scope>
    <source>
        <strain evidence="11">CBS 1993</strain>
    </source>
</reference>
<dbReference type="InterPro" id="IPR041741">
    <property type="entry name" value="SMC3_ABC_euk"/>
</dbReference>
<dbReference type="Gene3D" id="1.20.1060.20">
    <property type="match status" value="1"/>
</dbReference>
<comment type="similarity">
    <text evidence="2">Belongs to the SMC family. SMC3 subfamily.</text>
</comment>
<dbReference type="FunFam" id="3.40.50.300:FF:000424">
    <property type="entry name" value="Structural maintenance of chromosomes 3"/>
    <property type="match status" value="1"/>
</dbReference>
<dbReference type="SUPFAM" id="SSF75553">
    <property type="entry name" value="Smc hinge domain"/>
    <property type="match status" value="1"/>
</dbReference>
<organism evidence="11 12">
    <name type="scientific">Kuraishia capsulata CBS 1993</name>
    <dbReference type="NCBI Taxonomy" id="1382522"/>
    <lineage>
        <taxon>Eukaryota</taxon>
        <taxon>Fungi</taxon>
        <taxon>Dikarya</taxon>
        <taxon>Ascomycota</taxon>
        <taxon>Saccharomycotina</taxon>
        <taxon>Pichiomycetes</taxon>
        <taxon>Pichiales</taxon>
        <taxon>Pichiaceae</taxon>
        <taxon>Kuraishia</taxon>
    </lineage>
</organism>
<gene>
    <name evidence="11" type="ORF">KUCA_T00000251001</name>
</gene>
<dbReference type="RefSeq" id="XP_022456308.1">
    <property type="nucleotide sequence ID" value="XM_022604772.1"/>
</dbReference>
<evidence type="ECO:0000256" key="2">
    <source>
        <dbReference type="ARBA" id="ARBA00005917"/>
    </source>
</evidence>
<protein>
    <recommendedName>
        <fullName evidence="8">Structural maintenance of chromosomes protein</fullName>
    </recommendedName>
</protein>
<keyword evidence="7" id="KW-0131">Cell cycle</keyword>
<evidence type="ECO:0000256" key="5">
    <source>
        <dbReference type="ARBA" id="ARBA00023054"/>
    </source>
</evidence>
<dbReference type="GO" id="GO:0007064">
    <property type="term" value="P:mitotic sister chromatid cohesion"/>
    <property type="evidence" value="ECO:0007669"/>
    <property type="project" value="EnsemblFungi"/>
</dbReference>
<dbReference type="GO" id="GO:0016887">
    <property type="term" value="F:ATP hydrolysis activity"/>
    <property type="evidence" value="ECO:0007669"/>
    <property type="project" value="EnsemblFungi"/>
</dbReference>
<evidence type="ECO:0000256" key="8">
    <source>
        <dbReference type="PIRNR" id="PIRNR005719"/>
    </source>
</evidence>
<evidence type="ECO:0000256" key="1">
    <source>
        <dbReference type="ARBA" id="ARBA00004123"/>
    </source>
</evidence>
<evidence type="ECO:0000256" key="6">
    <source>
        <dbReference type="ARBA" id="ARBA00023242"/>
    </source>
</evidence>
<dbReference type="PANTHER" id="PTHR43977">
    <property type="entry name" value="STRUCTURAL MAINTENANCE OF CHROMOSOMES PROTEIN 3"/>
    <property type="match status" value="1"/>
</dbReference>
<dbReference type="Pfam" id="PF02463">
    <property type="entry name" value="SMC_N"/>
    <property type="match status" value="1"/>
</dbReference>
<dbReference type="GO" id="GO:0051301">
    <property type="term" value="P:cell division"/>
    <property type="evidence" value="ECO:0007669"/>
    <property type="project" value="UniProtKB-KW"/>
</dbReference>
<feature type="coiled-coil region" evidence="9">
    <location>
        <begin position="185"/>
        <end position="212"/>
    </location>
</feature>
<dbReference type="EMBL" id="HG793125">
    <property type="protein sequence ID" value="CDK24291.1"/>
    <property type="molecule type" value="Genomic_DNA"/>
</dbReference>
<feature type="coiled-coil region" evidence="9">
    <location>
        <begin position="252"/>
        <end position="314"/>
    </location>
</feature>
<dbReference type="InterPro" id="IPR027417">
    <property type="entry name" value="P-loop_NTPase"/>
</dbReference>
<evidence type="ECO:0000256" key="7">
    <source>
        <dbReference type="ARBA" id="ARBA00023306"/>
    </source>
</evidence>
<dbReference type="Gene3D" id="3.30.70.1620">
    <property type="match status" value="1"/>
</dbReference>
<keyword evidence="3" id="KW-0132">Cell division</keyword>
<dbReference type="InterPro" id="IPR003395">
    <property type="entry name" value="RecF/RecN/SMC_N"/>
</dbReference>
<dbReference type="CDD" id="cd03272">
    <property type="entry name" value="ABC_SMC3_euk"/>
    <property type="match status" value="1"/>
</dbReference>
<dbReference type="InterPro" id="IPR036277">
    <property type="entry name" value="SMC_hinge_sf"/>
</dbReference>
<evidence type="ECO:0000313" key="12">
    <source>
        <dbReference type="Proteomes" id="UP000019384"/>
    </source>
</evidence>
<feature type="coiled-coil region" evidence="9">
    <location>
        <begin position="833"/>
        <end position="902"/>
    </location>
</feature>
<evidence type="ECO:0000259" key="10">
    <source>
        <dbReference type="SMART" id="SM00968"/>
    </source>
</evidence>